<reference evidence="13 14" key="1">
    <citation type="submission" date="2018-08" db="EMBL/GenBank/DDBJ databases">
        <title>Erythrobacter zhengii sp.nov., a bacterium isolated from deep-sea sediment.</title>
        <authorList>
            <person name="Fang C."/>
            <person name="Wu Y.-H."/>
            <person name="Sun C."/>
            <person name="Wang H."/>
            <person name="Cheng H."/>
            <person name="Meng F.-X."/>
            <person name="Wang C.-S."/>
            <person name="Xu X.-W."/>
        </authorList>
    </citation>
    <scope>NUCLEOTIDE SEQUENCE [LARGE SCALE GENOMIC DNA]</scope>
    <source>
        <strain evidence="13 14">CCTCC AB 2015396</strain>
    </source>
</reference>
<keyword evidence="4" id="KW-0997">Cell inner membrane</keyword>
<feature type="transmembrane region" description="Helical" evidence="10">
    <location>
        <begin position="122"/>
        <end position="142"/>
    </location>
</feature>
<evidence type="ECO:0000256" key="2">
    <source>
        <dbReference type="ARBA" id="ARBA00009186"/>
    </source>
</evidence>
<keyword evidence="7 10" id="KW-1133">Transmembrane helix</keyword>
<feature type="transmembrane region" description="Helical" evidence="10">
    <location>
        <begin position="351"/>
        <end position="371"/>
    </location>
</feature>
<feature type="transmembrane region" description="Helical" evidence="10">
    <location>
        <begin position="209"/>
        <end position="229"/>
    </location>
</feature>
<dbReference type="GO" id="GO:0015232">
    <property type="term" value="F:heme transmembrane transporter activity"/>
    <property type="evidence" value="ECO:0007669"/>
    <property type="project" value="InterPro"/>
</dbReference>
<dbReference type="GO" id="GO:0020037">
    <property type="term" value="F:heme binding"/>
    <property type="evidence" value="ECO:0007669"/>
    <property type="project" value="InterPro"/>
</dbReference>
<protein>
    <submittedName>
        <fullName evidence="13">Heme lyase CcmF/NrfE family subunit</fullName>
    </submittedName>
</protein>
<keyword evidence="8 10" id="KW-0472">Membrane</keyword>
<dbReference type="AlphaFoldDB" id="A0A3A1PI61"/>
<feature type="transmembrane region" description="Helical" evidence="10">
    <location>
        <begin position="49"/>
        <end position="72"/>
    </location>
</feature>
<feature type="transmembrane region" description="Helical" evidence="10">
    <location>
        <begin position="446"/>
        <end position="464"/>
    </location>
</feature>
<evidence type="ECO:0000256" key="1">
    <source>
        <dbReference type="ARBA" id="ARBA00004429"/>
    </source>
</evidence>
<evidence type="ECO:0000256" key="7">
    <source>
        <dbReference type="ARBA" id="ARBA00022989"/>
    </source>
</evidence>
<proteinExistence type="inferred from homology"/>
<dbReference type="InterPro" id="IPR032523">
    <property type="entry name" value="CcmF_C"/>
</dbReference>
<keyword evidence="6" id="KW-0201">Cytochrome c-type biogenesis</keyword>
<evidence type="ECO:0000256" key="8">
    <source>
        <dbReference type="ARBA" id="ARBA00023136"/>
    </source>
</evidence>
<name>A0A3A1PI61_9SPHN</name>
<feature type="transmembrane region" description="Helical" evidence="10">
    <location>
        <begin position="274"/>
        <end position="293"/>
    </location>
</feature>
<dbReference type="GO" id="GO:0017004">
    <property type="term" value="P:cytochrome complex assembly"/>
    <property type="evidence" value="ECO:0007669"/>
    <property type="project" value="UniProtKB-KW"/>
</dbReference>
<dbReference type="InterPro" id="IPR003567">
    <property type="entry name" value="Cyt_c_biogenesis"/>
</dbReference>
<dbReference type="GO" id="GO:0005886">
    <property type="term" value="C:plasma membrane"/>
    <property type="evidence" value="ECO:0007669"/>
    <property type="project" value="UniProtKB-SubCell"/>
</dbReference>
<accession>A0A3A1PI61</accession>
<evidence type="ECO:0000256" key="5">
    <source>
        <dbReference type="ARBA" id="ARBA00022692"/>
    </source>
</evidence>
<dbReference type="Pfam" id="PF16327">
    <property type="entry name" value="CcmF_C"/>
    <property type="match status" value="1"/>
</dbReference>
<dbReference type="GO" id="GO:0016829">
    <property type="term" value="F:lyase activity"/>
    <property type="evidence" value="ECO:0007669"/>
    <property type="project" value="UniProtKB-KW"/>
</dbReference>
<dbReference type="PANTHER" id="PTHR43653:SF1">
    <property type="entry name" value="CYTOCHROME C-TYPE BIOGENESIS PROTEIN CCMF"/>
    <property type="match status" value="1"/>
</dbReference>
<dbReference type="EMBL" id="QXFM01000007">
    <property type="protein sequence ID" value="RIV92786.1"/>
    <property type="molecule type" value="Genomic_DNA"/>
</dbReference>
<sequence length="650" mass="70094">MIPEIGLAALWLSAALAALQLIGGLLGAGEKSHPLAALVRPAALLQAGLCGLAFLCLLYSFIVTDLSVLLVANNSHSMKPMVFKIAGAWSNHEGSMLMWVTIMAVAGGAIALIERRLPERTMLATLGAQAFVGLGFYAFLLISSNPFERLNPAPPEGSGLNPLLQDVAAAYHPTTLYVGYVGLSVAFSFAVGALLTRNVTPDFARVMRPWVLGAWIFLTIGITAGSYWAYYELGWGGWWFWDPVENASLMPWLAATALLHSASVLAARDALRTWTIMLGVVAFSMSMVGTFLVRSGILTSVHAFAVDPERGSFILALLAINIGGALALFATRAGTVAEGERFSPMSREGALVVNNVMLSAILGIVLLGTLYPLLTEAFGVKVSVGPPYFDPVSAIFFFPMMAVLVIGPLLRWRKDSFARVKWPVLIAAALGLAVLIGTAVLTDIAVLALLGLGLSIAVAVSSFMPLRGRSLRRLPLAVWGMCIGHFGLAVALFGMSADSAFQQERLIASDIGDVVDIGPWQVRLDAVKPAAGPNWVAMEAEMQVAYEGGKWRDARPQDRHFWAPPQETSEVALITRWNGQLYVAMGNQVQDGRWQLRLWWKPFVTWIWYGGLLIALGGVLALVGRVVSDLRRRSAAGKLAERREEQEARA</sequence>
<feature type="domain" description="Cytochrome c assembly protein" evidence="11">
    <location>
        <begin position="89"/>
        <end position="295"/>
    </location>
</feature>
<dbReference type="InterPro" id="IPR003568">
    <property type="entry name" value="Cyt_c_biogenesis_CcmF"/>
</dbReference>
<evidence type="ECO:0000313" key="14">
    <source>
        <dbReference type="Proteomes" id="UP000265366"/>
    </source>
</evidence>
<feature type="transmembrane region" description="Helical" evidence="10">
    <location>
        <begin position="476"/>
        <end position="495"/>
    </location>
</feature>
<feature type="transmembrane region" description="Helical" evidence="10">
    <location>
        <begin position="249"/>
        <end position="267"/>
    </location>
</feature>
<organism evidence="13 14">
    <name type="scientific">Aurantiacibacter xanthus</name>
    <dbReference type="NCBI Taxonomy" id="1784712"/>
    <lineage>
        <taxon>Bacteria</taxon>
        <taxon>Pseudomonadati</taxon>
        <taxon>Pseudomonadota</taxon>
        <taxon>Alphaproteobacteria</taxon>
        <taxon>Sphingomonadales</taxon>
        <taxon>Erythrobacteraceae</taxon>
        <taxon>Aurantiacibacter</taxon>
    </lineage>
</organism>
<keyword evidence="13" id="KW-0456">Lyase</keyword>
<dbReference type="OrthoDB" id="9761451at2"/>
<dbReference type="Proteomes" id="UP000265366">
    <property type="component" value="Unassembled WGS sequence"/>
</dbReference>
<dbReference type="InterPro" id="IPR002541">
    <property type="entry name" value="Cyt_c_assembly"/>
</dbReference>
<feature type="transmembrane region" description="Helical" evidence="10">
    <location>
        <begin position="606"/>
        <end position="628"/>
    </location>
</feature>
<evidence type="ECO:0000256" key="10">
    <source>
        <dbReference type="SAM" id="Phobius"/>
    </source>
</evidence>
<gene>
    <name evidence="13" type="ORF">D2V17_01375</name>
</gene>
<dbReference type="Pfam" id="PF01578">
    <property type="entry name" value="Cytochrom_C_asm"/>
    <property type="match status" value="1"/>
</dbReference>
<keyword evidence="3" id="KW-1003">Cell membrane</keyword>
<comment type="function">
    <text evidence="9">Required for the biogenesis of c-type cytochromes. Possible subunit of a heme lyase.</text>
</comment>
<feature type="transmembrane region" description="Helical" evidence="10">
    <location>
        <begin position="96"/>
        <end position="113"/>
    </location>
</feature>
<feature type="transmembrane region" description="Helical" evidence="10">
    <location>
        <begin position="422"/>
        <end position="440"/>
    </location>
</feature>
<evidence type="ECO:0000256" key="9">
    <source>
        <dbReference type="ARBA" id="ARBA00037230"/>
    </source>
</evidence>
<evidence type="ECO:0000313" key="13">
    <source>
        <dbReference type="EMBL" id="RIV92786.1"/>
    </source>
</evidence>
<dbReference type="PRINTS" id="PR01410">
    <property type="entry name" value="CCBIOGENESIS"/>
</dbReference>
<comment type="subcellular location">
    <subcellularLocation>
        <location evidence="1">Cell inner membrane</location>
        <topology evidence="1">Multi-pass membrane protein</topology>
    </subcellularLocation>
</comment>
<evidence type="ECO:0000259" key="11">
    <source>
        <dbReference type="Pfam" id="PF01578"/>
    </source>
</evidence>
<feature type="transmembrane region" description="Helical" evidence="10">
    <location>
        <begin position="313"/>
        <end position="330"/>
    </location>
</feature>
<evidence type="ECO:0000256" key="4">
    <source>
        <dbReference type="ARBA" id="ARBA00022519"/>
    </source>
</evidence>
<feature type="transmembrane region" description="Helical" evidence="10">
    <location>
        <begin position="6"/>
        <end position="28"/>
    </location>
</feature>
<keyword evidence="5 10" id="KW-0812">Transmembrane</keyword>
<dbReference type="PRINTS" id="PR01411">
    <property type="entry name" value="CCMFBIOGNSIS"/>
</dbReference>
<evidence type="ECO:0000256" key="6">
    <source>
        <dbReference type="ARBA" id="ARBA00022748"/>
    </source>
</evidence>
<feature type="transmembrane region" description="Helical" evidence="10">
    <location>
        <begin position="177"/>
        <end position="197"/>
    </location>
</feature>
<comment type="similarity">
    <text evidence="2">Belongs to the CcmF/CycK/Ccl1/NrfE/CcsA family.</text>
</comment>
<comment type="caution">
    <text evidence="13">The sequence shown here is derived from an EMBL/GenBank/DDBJ whole genome shotgun (WGS) entry which is preliminary data.</text>
</comment>
<feature type="domain" description="Cytochrome c-type biogenesis protein CcmF C-terminal" evidence="12">
    <location>
        <begin position="315"/>
        <end position="625"/>
    </location>
</feature>
<feature type="transmembrane region" description="Helical" evidence="10">
    <location>
        <begin position="391"/>
        <end position="410"/>
    </location>
</feature>
<dbReference type="RefSeq" id="WP_119591354.1">
    <property type="nucleotide sequence ID" value="NZ_QXFM01000007.1"/>
</dbReference>
<dbReference type="PANTHER" id="PTHR43653">
    <property type="entry name" value="CYTOCHROME C ASSEMBLY PROTEIN-RELATED"/>
    <property type="match status" value="1"/>
</dbReference>
<evidence type="ECO:0000259" key="12">
    <source>
        <dbReference type="Pfam" id="PF16327"/>
    </source>
</evidence>
<keyword evidence="14" id="KW-1185">Reference proteome</keyword>
<evidence type="ECO:0000256" key="3">
    <source>
        <dbReference type="ARBA" id="ARBA00022475"/>
    </source>
</evidence>